<organism evidence="2 3">
    <name type="scientific">Roseateles oligotrophus</name>
    <dbReference type="NCBI Taxonomy" id="1769250"/>
    <lineage>
        <taxon>Bacteria</taxon>
        <taxon>Pseudomonadati</taxon>
        <taxon>Pseudomonadota</taxon>
        <taxon>Betaproteobacteria</taxon>
        <taxon>Burkholderiales</taxon>
        <taxon>Sphaerotilaceae</taxon>
        <taxon>Roseateles</taxon>
    </lineage>
</organism>
<accession>A0A840LC06</accession>
<dbReference type="Proteomes" id="UP000562027">
    <property type="component" value="Unassembled WGS sequence"/>
</dbReference>
<protein>
    <submittedName>
        <fullName evidence="2">Uncharacterized protein</fullName>
    </submittedName>
</protein>
<comment type="caution">
    <text evidence="2">The sequence shown here is derived from an EMBL/GenBank/DDBJ whole genome shotgun (WGS) entry which is preliminary data.</text>
</comment>
<sequence length="168" mass="18593">MKHTAAALAVLLLCPLISSADDAWRITTRGYGPIRAGMTPSEATGLMGTRLRTFEGRALDPSCDHLYPEKGFEGLSLMVQNGKITRIVISNPNIQTLSGIKVGDSTARLKQVFGSRLEIEQHKYDDHGFYYFVWEQGKRFGVKFEIGGDRVTEIYAGDESIQYVEGCA</sequence>
<evidence type="ECO:0000256" key="1">
    <source>
        <dbReference type="SAM" id="SignalP"/>
    </source>
</evidence>
<evidence type="ECO:0000313" key="3">
    <source>
        <dbReference type="Proteomes" id="UP000562027"/>
    </source>
</evidence>
<name>A0A840LC06_9BURK</name>
<dbReference type="EMBL" id="JACHLP010000005">
    <property type="protein sequence ID" value="MBB4844223.1"/>
    <property type="molecule type" value="Genomic_DNA"/>
</dbReference>
<keyword evidence="3" id="KW-1185">Reference proteome</keyword>
<dbReference type="AlphaFoldDB" id="A0A840LC06"/>
<gene>
    <name evidence="2" type="ORF">HNP55_002759</name>
</gene>
<evidence type="ECO:0000313" key="2">
    <source>
        <dbReference type="EMBL" id="MBB4844223.1"/>
    </source>
</evidence>
<keyword evidence="1" id="KW-0732">Signal</keyword>
<reference evidence="2 3" key="1">
    <citation type="submission" date="2020-08" db="EMBL/GenBank/DDBJ databases">
        <title>Functional genomics of gut bacteria from endangered species of beetles.</title>
        <authorList>
            <person name="Carlos-Shanley C."/>
        </authorList>
    </citation>
    <scope>NUCLEOTIDE SEQUENCE [LARGE SCALE GENOMIC DNA]</scope>
    <source>
        <strain evidence="2 3">S00239</strain>
    </source>
</reference>
<feature type="signal peptide" evidence="1">
    <location>
        <begin position="1"/>
        <end position="20"/>
    </location>
</feature>
<feature type="chain" id="PRO_5032936668" evidence="1">
    <location>
        <begin position="21"/>
        <end position="168"/>
    </location>
</feature>
<proteinExistence type="predicted"/>
<dbReference type="RefSeq" id="WP_184300298.1">
    <property type="nucleotide sequence ID" value="NZ_JACHLP010000005.1"/>
</dbReference>